<protein>
    <recommendedName>
        <fullName evidence="2">TFIIB-type domain-containing protein</fullName>
    </recommendedName>
</protein>
<sequence length="315" mass="37611">MEGNFLSRYNNKLDEWGELIKKDPSKKGKYQSEMADYIMKCMPYMNQHTDEGEEMSNTDNVFNVKETVGLKRKDIFTDYLIEVEKKNIQRPKHSIRIDECPNCVYSNIIHMRSTADLVCDGCGEIVAIAMSDELTYKEEQETSEKIINYSYKRENHFNEWLSQFQAQEMTTIPDEVIEQLRSELKKMKIKNLIDITHAKIRGLLKKLRLNKYYEHVPYITNILNGIKPPNMPQELEETLRIMFKDIQRPFDDNCPTERKNFLSYSYVLYKFCELLGEDDFLQYFPLLKSKEKLYQQDVIWKKICYDLRWEFIPTV</sequence>
<proteinExistence type="predicted"/>
<dbReference type="EMBL" id="MN740292">
    <property type="protein sequence ID" value="QHT98421.1"/>
    <property type="molecule type" value="Genomic_DNA"/>
</dbReference>
<dbReference type="InterPro" id="IPR007031">
    <property type="entry name" value="Poxvirus_VLTF3"/>
</dbReference>
<dbReference type="Pfam" id="PF04947">
    <property type="entry name" value="Pox_VLTF3"/>
    <property type="match status" value="1"/>
</dbReference>
<dbReference type="AlphaFoldDB" id="A0A6C0IYK0"/>
<dbReference type="GO" id="GO:0046782">
    <property type="term" value="P:regulation of viral transcription"/>
    <property type="evidence" value="ECO:0007669"/>
    <property type="project" value="InterPro"/>
</dbReference>
<accession>A0A6C0IYK0</accession>
<evidence type="ECO:0008006" key="2">
    <source>
        <dbReference type="Google" id="ProtNLM"/>
    </source>
</evidence>
<name>A0A6C0IYK0_9ZZZZ</name>
<reference evidence="1" key="1">
    <citation type="journal article" date="2020" name="Nature">
        <title>Giant virus diversity and host interactions through global metagenomics.</title>
        <authorList>
            <person name="Schulz F."/>
            <person name="Roux S."/>
            <person name="Paez-Espino D."/>
            <person name="Jungbluth S."/>
            <person name="Walsh D.A."/>
            <person name="Denef V.J."/>
            <person name="McMahon K.D."/>
            <person name="Konstantinidis K.T."/>
            <person name="Eloe-Fadrosh E.A."/>
            <person name="Kyrpides N.C."/>
            <person name="Woyke T."/>
        </authorList>
    </citation>
    <scope>NUCLEOTIDE SEQUENCE</scope>
    <source>
        <strain evidence="1">GVMAG-M-3300025652-16</strain>
    </source>
</reference>
<organism evidence="1">
    <name type="scientific">viral metagenome</name>
    <dbReference type="NCBI Taxonomy" id="1070528"/>
    <lineage>
        <taxon>unclassified sequences</taxon>
        <taxon>metagenomes</taxon>
        <taxon>organismal metagenomes</taxon>
    </lineage>
</organism>
<evidence type="ECO:0000313" key="1">
    <source>
        <dbReference type="EMBL" id="QHT98421.1"/>
    </source>
</evidence>